<comment type="caution">
    <text evidence="2">The sequence shown here is derived from an EMBL/GenBank/DDBJ whole genome shotgun (WGS) entry which is preliminary data.</text>
</comment>
<dbReference type="PANTHER" id="PTHR44167">
    <property type="entry name" value="OVARIAN-SPECIFIC SERINE/THREONINE-PROTEIN KINASE LOK-RELATED"/>
    <property type="match status" value="1"/>
</dbReference>
<evidence type="ECO:0000313" key="2">
    <source>
        <dbReference type="EMBL" id="KAK7419978.1"/>
    </source>
</evidence>
<dbReference type="InterPro" id="IPR000719">
    <property type="entry name" value="Prot_kinase_dom"/>
</dbReference>
<dbReference type="Proteomes" id="UP001498421">
    <property type="component" value="Unassembled WGS sequence"/>
</dbReference>
<reference evidence="2 3" key="1">
    <citation type="journal article" date="2025" name="Microbiol. Resour. Announc.">
        <title>Draft genome sequences for Neonectria magnoliae and Neonectria punicea, canker pathogens of Liriodendron tulipifera and Acer saccharum in West Virginia.</title>
        <authorList>
            <person name="Petronek H.M."/>
            <person name="Kasson M.T."/>
            <person name="Metheny A.M."/>
            <person name="Stauder C.M."/>
            <person name="Lovett B."/>
            <person name="Lynch S.C."/>
            <person name="Garnas J.R."/>
            <person name="Kasson L.R."/>
            <person name="Stajich J.E."/>
        </authorList>
    </citation>
    <scope>NUCLEOTIDE SEQUENCE [LARGE SCALE GENOMIC DNA]</scope>
    <source>
        <strain evidence="2 3">NRRL 64651</strain>
    </source>
</reference>
<dbReference type="PANTHER" id="PTHR44167:SF31">
    <property type="entry name" value="PROTEIN CBG02007"/>
    <property type="match status" value="1"/>
</dbReference>
<name>A0ABR1HFK6_9HYPO</name>
<feature type="domain" description="Protein kinase" evidence="1">
    <location>
        <begin position="76"/>
        <end position="266"/>
    </location>
</feature>
<dbReference type="EMBL" id="JAZAVK010000141">
    <property type="protein sequence ID" value="KAK7419978.1"/>
    <property type="molecule type" value="Genomic_DNA"/>
</dbReference>
<evidence type="ECO:0000313" key="3">
    <source>
        <dbReference type="Proteomes" id="UP001498421"/>
    </source>
</evidence>
<evidence type="ECO:0000259" key="1">
    <source>
        <dbReference type="PROSITE" id="PS50011"/>
    </source>
</evidence>
<protein>
    <recommendedName>
        <fullName evidence="1">Protein kinase domain-containing protein</fullName>
    </recommendedName>
</protein>
<keyword evidence="3" id="KW-1185">Reference proteome</keyword>
<dbReference type="InterPro" id="IPR011009">
    <property type="entry name" value="Kinase-like_dom_sf"/>
</dbReference>
<gene>
    <name evidence="2" type="ORF">QQZ08_010615</name>
</gene>
<dbReference type="SMART" id="SM00220">
    <property type="entry name" value="S_TKc"/>
    <property type="match status" value="1"/>
</dbReference>
<proteinExistence type="predicted"/>
<dbReference type="Pfam" id="PF00069">
    <property type="entry name" value="Pkinase"/>
    <property type="match status" value="1"/>
</dbReference>
<organism evidence="2 3">
    <name type="scientific">Neonectria magnoliae</name>
    <dbReference type="NCBI Taxonomy" id="2732573"/>
    <lineage>
        <taxon>Eukaryota</taxon>
        <taxon>Fungi</taxon>
        <taxon>Dikarya</taxon>
        <taxon>Ascomycota</taxon>
        <taxon>Pezizomycotina</taxon>
        <taxon>Sordariomycetes</taxon>
        <taxon>Hypocreomycetidae</taxon>
        <taxon>Hypocreales</taxon>
        <taxon>Nectriaceae</taxon>
        <taxon>Neonectria</taxon>
    </lineage>
</organism>
<dbReference type="PROSITE" id="PS50011">
    <property type="entry name" value="PROTEIN_KINASE_DOM"/>
    <property type="match status" value="1"/>
</dbReference>
<dbReference type="SUPFAM" id="SSF56112">
    <property type="entry name" value="Protein kinase-like (PK-like)"/>
    <property type="match status" value="1"/>
</dbReference>
<sequence length="266" mass="30250">MGPQVTSWAGVACVSEVSDPVTGLFQHTSFGVVDDDAFYYGQLNVRKADVSFPDLTDALNLVPDENVFPKWPPQDIKLTQILDDLPSNVYIKRPNISLYHIYQAYNVLHLLPQGLMEEAQAMEFLAQHPHPNIIRYHGCQIRRGHITGLVLDQYRYDLWDRLKHKAGPLDNEAFMAALESAVHHLHSLGWAHNDLNPGNILVNDIGMPILIDFGSSHEIGKKLSTSRGTEGWIDEEIKNYTTSEKRHDMYALGKIRNWLEHPTFEE</sequence>
<dbReference type="Gene3D" id="1.10.510.10">
    <property type="entry name" value="Transferase(Phosphotransferase) domain 1"/>
    <property type="match status" value="1"/>
</dbReference>
<accession>A0ABR1HFK6</accession>
<dbReference type="CDD" id="cd00180">
    <property type="entry name" value="PKc"/>
    <property type="match status" value="1"/>
</dbReference>